<dbReference type="RefSeq" id="WP_078525852.1">
    <property type="nucleotide sequence ID" value="NZ_CP019875.1"/>
</dbReference>
<evidence type="ECO:0008006" key="4">
    <source>
        <dbReference type="Google" id="ProtNLM"/>
    </source>
</evidence>
<dbReference type="Proteomes" id="UP000189683">
    <property type="component" value="Chromosome"/>
</dbReference>
<name>A0A9N7CLW1_9PROT</name>
<evidence type="ECO:0000256" key="1">
    <source>
        <dbReference type="SAM" id="MobiDB-lite"/>
    </source>
</evidence>
<reference evidence="3" key="1">
    <citation type="submission" date="2017-02" db="EMBL/GenBank/DDBJ databases">
        <title>zhang.</title>
        <authorList>
            <person name="Zhang H."/>
        </authorList>
    </citation>
    <scope>NUCLEOTIDE SEQUENCE [LARGE SCALE GENOMIC DNA]</scope>
    <source>
        <strain evidence="3">RZS01</strain>
    </source>
</reference>
<evidence type="ECO:0000313" key="2">
    <source>
        <dbReference type="EMBL" id="AQU87803.1"/>
    </source>
</evidence>
<dbReference type="EMBL" id="CP019875">
    <property type="protein sequence ID" value="AQU87803.1"/>
    <property type="molecule type" value="Genomic_DNA"/>
</dbReference>
<accession>A0A9N7CLW1</accession>
<dbReference type="OrthoDB" id="7873548at2"/>
<sequence length="63" mass="6955">MIASITGNQKNRGRPKTGERSHVAARVTDEEMRLIDAWAASHGITRAEAIRRLIAKGLEADKE</sequence>
<organism evidence="2 3">
    <name type="scientific">Komagataeibacter nataicola</name>
    <dbReference type="NCBI Taxonomy" id="265960"/>
    <lineage>
        <taxon>Bacteria</taxon>
        <taxon>Pseudomonadati</taxon>
        <taxon>Pseudomonadota</taxon>
        <taxon>Alphaproteobacteria</taxon>
        <taxon>Acetobacterales</taxon>
        <taxon>Acetobacteraceae</taxon>
        <taxon>Komagataeibacter</taxon>
    </lineage>
</organism>
<evidence type="ECO:0000313" key="3">
    <source>
        <dbReference type="Proteomes" id="UP000189683"/>
    </source>
</evidence>
<feature type="region of interest" description="Disordered" evidence="1">
    <location>
        <begin position="1"/>
        <end position="22"/>
    </location>
</feature>
<gene>
    <name evidence="2" type="ORF">B0W47_10285</name>
</gene>
<feature type="compositionally biased region" description="Polar residues" evidence="1">
    <location>
        <begin position="1"/>
        <end position="10"/>
    </location>
</feature>
<dbReference type="KEGG" id="kna:B0W47_10285"/>
<protein>
    <recommendedName>
        <fullName evidence="4">Ribbon-helix-helix protein CopG domain-containing protein</fullName>
    </recommendedName>
</protein>
<proteinExistence type="predicted"/>
<dbReference type="GO" id="GO:0006355">
    <property type="term" value="P:regulation of DNA-templated transcription"/>
    <property type="evidence" value="ECO:0007669"/>
    <property type="project" value="InterPro"/>
</dbReference>
<dbReference type="AlphaFoldDB" id="A0A9N7CLW1"/>